<dbReference type="GO" id="GO:0005997">
    <property type="term" value="P:xylulose metabolic process"/>
    <property type="evidence" value="ECO:0007669"/>
    <property type="project" value="TreeGrafter"/>
</dbReference>
<comment type="similarity">
    <text evidence="1">Belongs to the FGGY kinase family.</text>
</comment>
<evidence type="ECO:0000313" key="7">
    <source>
        <dbReference type="Proteomes" id="UP000607559"/>
    </source>
</evidence>
<evidence type="ECO:0000259" key="5">
    <source>
        <dbReference type="Pfam" id="PF21546"/>
    </source>
</evidence>
<evidence type="ECO:0000256" key="3">
    <source>
        <dbReference type="ARBA" id="ARBA00022777"/>
    </source>
</evidence>
<evidence type="ECO:0000256" key="1">
    <source>
        <dbReference type="ARBA" id="ARBA00009156"/>
    </source>
</evidence>
<reference evidence="6" key="2">
    <citation type="submission" date="2020-09" db="EMBL/GenBank/DDBJ databases">
        <authorList>
            <person name="Sun Q."/>
            <person name="Zhou Y."/>
        </authorList>
    </citation>
    <scope>NUCLEOTIDE SEQUENCE</scope>
    <source>
        <strain evidence="6">CGMCC 1.15448</strain>
    </source>
</reference>
<dbReference type="CDD" id="cd07772">
    <property type="entry name" value="ASKHA_NBD_FGGY_NaCK-like"/>
    <property type="match status" value="1"/>
</dbReference>
<dbReference type="GO" id="GO:0004856">
    <property type="term" value="F:D-xylulokinase activity"/>
    <property type="evidence" value="ECO:0007669"/>
    <property type="project" value="TreeGrafter"/>
</dbReference>
<dbReference type="Pfam" id="PF00370">
    <property type="entry name" value="FGGY_N"/>
    <property type="match status" value="1"/>
</dbReference>
<protein>
    <recommendedName>
        <fullName evidence="8">Carbohydrate kinase</fullName>
    </recommendedName>
</protein>
<name>A0A8J2UD08_9BACT</name>
<feature type="domain" description="Carbohydrate kinase FGGY C-terminal" evidence="5">
    <location>
        <begin position="250"/>
        <end position="420"/>
    </location>
</feature>
<dbReference type="PANTHER" id="PTHR10196:SF57">
    <property type="entry name" value="XYLULOSE KINASE"/>
    <property type="match status" value="1"/>
</dbReference>
<dbReference type="Proteomes" id="UP000607559">
    <property type="component" value="Unassembled WGS sequence"/>
</dbReference>
<dbReference type="RefSeq" id="WP_188931725.1">
    <property type="nucleotide sequence ID" value="NZ_BMJC01000002.1"/>
</dbReference>
<dbReference type="PANTHER" id="PTHR10196">
    <property type="entry name" value="SUGAR KINASE"/>
    <property type="match status" value="1"/>
</dbReference>
<keyword evidence="3" id="KW-0418">Kinase</keyword>
<dbReference type="AlphaFoldDB" id="A0A8J2UD08"/>
<evidence type="ECO:0000313" key="6">
    <source>
        <dbReference type="EMBL" id="GGA99519.1"/>
    </source>
</evidence>
<proteinExistence type="inferred from homology"/>
<dbReference type="EMBL" id="BMJC01000002">
    <property type="protein sequence ID" value="GGA99519.1"/>
    <property type="molecule type" value="Genomic_DNA"/>
</dbReference>
<gene>
    <name evidence="6" type="ORF">GCM10011511_23550</name>
</gene>
<dbReference type="InterPro" id="IPR043129">
    <property type="entry name" value="ATPase_NBD"/>
</dbReference>
<organism evidence="6 7">
    <name type="scientific">Puia dinghuensis</name>
    <dbReference type="NCBI Taxonomy" id="1792502"/>
    <lineage>
        <taxon>Bacteria</taxon>
        <taxon>Pseudomonadati</taxon>
        <taxon>Bacteroidota</taxon>
        <taxon>Chitinophagia</taxon>
        <taxon>Chitinophagales</taxon>
        <taxon>Chitinophagaceae</taxon>
        <taxon>Puia</taxon>
    </lineage>
</organism>
<accession>A0A8J2UD08</accession>
<keyword evidence="2" id="KW-0808">Transferase</keyword>
<dbReference type="Pfam" id="PF21546">
    <property type="entry name" value="FGGY_C_2"/>
    <property type="match status" value="1"/>
</dbReference>
<feature type="domain" description="Carbohydrate kinase FGGY N-terminal" evidence="4">
    <location>
        <begin position="5"/>
        <end position="241"/>
    </location>
</feature>
<dbReference type="InterPro" id="IPR018484">
    <property type="entry name" value="FGGY_N"/>
</dbReference>
<sequence length="438" mass="48832">MQNVIAIFDIGKTNKKLFLFDEQYNIVWERSCICEQTTDEDGEPCEDLTRLTGFIHASLAGIPAAFMLKAINFSAYGASFVYIGNDGKPVAPLYNYLKPFPDELKTKFYDAHGGEVTFSMLTASPVLGSLNSGMQLYRIKELQPQLFAKIQTALHLPQYLSYLLTGTPCSDITSIGCHTNLWNFSQQHYHEWVYREGIIDKLAPILPSTSVLPVKAASPPGLARPSIPISGIGLHDSSAAMIPYFESFREPFLLISTGTWCISMNPFNHSPLTVAELQKDCLCYLSYQGKPVKASRLFAGYEHEQQVLRIAAEFHVQPATAAKVTYDADTIRQLRAHPADKPTTFEEAYHRLMLDIMAKQVASTQLVLHDTDVKRIFVDGGFGKNQIYMHLLAEAFPDIEVFAASIPQATAIGAALAIHQHWNDGSRPGDIIELKYYK</sequence>
<evidence type="ECO:0000256" key="2">
    <source>
        <dbReference type="ARBA" id="ARBA00022679"/>
    </source>
</evidence>
<evidence type="ECO:0008006" key="8">
    <source>
        <dbReference type="Google" id="ProtNLM"/>
    </source>
</evidence>
<keyword evidence="7" id="KW-1185">Reference proteome</keyword>
<evidence type="ECO:0000259" key="4">
    <source>
        <dbReference type="Pfam" id="PF00370"/>
    </source>
</evidence>
<dbReference type="Gene3D" id="3.30.420.40">
    <property type="match status" value="2"/>
</dbReference>
<reference evidence="6" key="1">
    <citation type="journal article" date="2014" name="Int. J. Syst. Evol. Microbiol.">
        <title>Complete genome sequence of Corynebacterium casei LMG S-19264T (=DSM 44701T), isolated from a smear-ripened cheese.</title>
        <authorList>
            <consortium name="US DOE Joint Genome Institute (JGI-PGF)"/>
            <person name="Walter F."/>
            <person name="Albersmeier A."/>
            <person name="Kalinowski J."/>
            <person name="Ruckert C."/>
        </authorList>
    </citation>
    <scope>NUCLEOTIDE SEQUENCE</scope>
    <source>
        <strain evidence="6">CGMCC 1.15448</strain>
    </source>
</reference>
<dbReference type="GO" id="GO:0005829">
    <property type="term" value="C:cytosol"/>
    <property type="evidence" value="ECO:0007669"/>
    <property type="project" value="TreeGrafter"/>
</dbReference>
<dbReference type="InterPro" id="IPR049382">
    <property type="entry name" value="FGGY_C_2"/>
</dbReference>
<comment type="caution">
    <text evidence="6">The sequence shown here is derived from an EMBL/GenBank/DDBJ whole genome shotgun (WGS) entry which is preliminary data.</text>
</comment>
<dbReference type="SUPFAM" id="SSF53067">
    <property type="entry name" value="Actin-like ATPase domain"/>
    <property type="match status" value="2"/>
</dbReference>